<feature type="region of interest" description="Disordered" evidence="1">
    <location>
        <begin position="42"/>
        <end position="71"/>
    </location>
</feature>
<reference evidence="2" key="1">
    <citation type="submission" date="2023-04" db="EMBL/GenBank/DDBJ databases">
        <title>Black Yeasts Isolated from many extreme environments.</title>
        <authorList>
            <person name="Coleine C."/>
            <person name="Stajich J.E."/>
            <person name="Selbmann L."/>
        </authorList>
    </citation>
    <scope>NUCLEOTIDE SEQUENCE</scope>
    <source>
        <strain evidence="2">CCFEE 5312</strain>
    </source>
</reference>
<evidence type="ECO:0000256" key="1">
    <source>
        <dbReference type="SAM" id="MobiDB-lite"/>
    </source>
</evidence>
<gene>
    <name evidence="2" type="ORF">LTR09_007645</name>
</gene>
<evidence type="ECO:0000313" key="2">
    <source>
        <dbReference type="EMBL" id="KAK3051249.1"/>
    </source>
</evidence>
<dbReference type="EMBL" id="JAWDJX010000027">
    <property type="protein sequence ID" value="KAK3051249.1"/>
    <property type="molecule type" value="Genomic_DNA"/>
</dbReference>
<proteinExistence type="predicted"/>
<accession>A0AAJ0G7L9</accession>
<dbReference type="Proteomes" id="UP001271007">
    <property type="component" value="Unassembled WGS sequence"/>
</dbReference>
<feature type="compositionally biased region" description="Basic and acidic residues" evidence="1">
    <location>
        <begin position="42"/>
        <end position="59"/>
    </location>
</feature>
<keyword evidence="3" id="KW-1185">Reference proteome</keyword>
<comment type="caution">
    <text evidence="2">The sequence shown here is derived from an EMBL/GenBank/DDBJ whole genome shotgun (WGS) entry which is preliminary data.</text>
</comment>
<organism evidence="2 3">
    <name type="scientific">Extremus antarcticus</name>
    <dbReference type="NCBI Taxonomy" id="702011"/>
    <lineage>
        <taxon>Eukaryota</taxon>
        <taxon>Fungi</taxon>
        <taxon>Dikarya</taxon>
        <taxon>Ascomycota</taxon>
        <taxon>Pezizomycotina</taxon>
        <taxon>Dothideomycetes</taxon>
        <taxon>Dothideomycetidae</taxon>
        <taxon>Mycosphaerellales</taxon>
        <taxon>Extremaceae</taxon>
        <taxon>Extremus</taxon>
    </lineage>
</organism>
<name>A0AAJ0G7L9_9PEZI</name>
<dbReference type="AlphaFoldDB" id="A0AAJ0G7L9"/>
<protein>
    <submittedName>
        <fullName evidence="2">Uncharacterized protein</fullName>
    </submittedName>
</protein>
<evidence type="ECO:0000313" key="3">
    <source>
        <dbReference type="Proteomes" id="UP001271007"/>
    </source>
</evidence>
<feature type="compositionally biased region" description="Basic residues" evidence="1">
    <location>
        <begin position="60"/>
        <end position="71"/>
    </location>
</feature>
<sequence>MYDLLALAINAFAVAYRNNDGTKAELRRLGLEVERMLFRKRREREERKQQDYEDAERAESRRRRRACRRRC</sequence>